<protein>
    <recommendedName>
        <fullName evidence="6">NAD-dependent epimerase/dehydratase domain-containing protein</fullName>
    </recommendedName>
</protein>
<sequence length="252" mass="27826">MTGHISSYILLHLLWHRYYVQAAVHSEEKITTVLSLPQIQKLNPGSHLTFTLIPDISIPGAYDHVVKGATYIIHLASPLATGNSIPGYLHKDFFIRPAIQGTINLLKAADIAGTMEGLTKHSLLKPISTSNYIPFVPGPYKSTFTTYATSKVTMLHYTEAWMAQEQPAFDVVYLHPGFILGHNESTMSHRQDVAKAYVKSLGLSIFGNQSYILGQSSCKMFTIGSSVKTIHLLINISLTEATFSIKLASYKD</sequence>
<evidence type="ECO:0000256" key="3">
    <source>
        <dbReference type="SAM" id="SignalP"/>
    </source>
</evidence>
<evidence type="ECO:0000256" key="2">
    <source>
        <dbReference type="ARBA" id="ARBA00023445"/>
    </source>
</evidence>
<feature type="chain" id="PRO_5042463880" description="NAD-dependent epimerase/dehydratase domain-containing protein" evidence="3">
    <location>
        <begin position="23"/>
        <end position="252"/>
    </location>
</feature>
<evidence type="ECO:0000256" key="1">
    <source>
        <dbReference type="ARBA" id="ARBA00023002"/>
    </source>
</evidence>
<comment type="similarity">
    <text evidence="2">Belongs to the NAD(P)-dependent epimerase/dehydratase family. Dihydroflavonol-4-reductase subfamily.</text>
</comment>
<dbReference type="Gene3D" id="3.40.50.720">
    <property type="entry name" value="NAD(P)-binding Rossmann-like Domain"/>
    <property type="match status" value="1"/>
</dbReference>
<gene>
    <name evidence="4" type="ORF">B0T25DRAFT_592229</name>
</gene>
<name>A0AAJ0MD63_9PEZI</name>
<keyword evidence="5" id="KW-1185">Reference proteome</keyword>
<dbReference type="SUPFAM" id="SSF51735">
    <property type="entry name" value="NAD(P)-binding Rossmann-fold domains"/>
    <property type="match status" value="1"/>
</dbReference>
<evidence type="ECO:0000313" key="5">
    <source>
        <dbReference type="Proteomes" id="UP001275084"/>
    </source>
</evidence>
<dbReference type="Proteomes" id="UP001275084">
    <property type="component" value="Unassembled WGS sequence"/>
</dbReference>
<accession>A0AAJ0MD63</accession>
<dbReference type="EMBL" id="JAUIQD010000005">
    <property type="protein sequence ID" value="KAK3350306.1"/>
    <property type="molecule type" value="Genomic_DNA"/>
</dbReference>
<feature type="signal peptide" evidence="3">
    <location>
        <begin position="1"/>
        <end position="22"/>
    </location>
</feature>
<keyword evidence="1" id="KW-0560">Oxidoreductase</keyword>
<dbReference type="InterPro" id="IPR050425">
    <property type="entry name" value="NAD(P)_dehydrat-like"/>
</dbReference>
<reference evidence="4" key="1">
    <citation type="journal article" date="2023" name="Mol. Phylogenet. Evol.">
        <title>Genome-scale phylogeny and comparative genomics of the fungal order Sordariales.</title>
        <authorList>
            <person name="Hensen N."/>
            <person name="Bonometti L."/>
            <person name="Westerberg I."/>
            <person name="Brannstrom I.O."/>
            <person name="Guillou S."/>
            <person name="Cros-Aarteil S."/>
            <person name="Calhoun S."/>
            <person name="Haridas S."/>
            <person name="Kuo A."/>
            <person name="Mondo S."/>
            <person name="Pangilinan J."/>
            <person name="Riley R."/>
            <person name="LaButti K."/>
            <person name="Andreopoulos B."/>
            <person name="Lipzen A."/>
            <person name="Chen C."/>
            <person name="Yan M."/>
            <person name="Daum C."/>
            <person name="Ng V."/>
            <person name="Clum A."/>
            <person name="Steindorff A."/>
            <person name="Ohm R.A."/>
            <person name="Martin F."/>
            <person name="Silar P."/>
            <person name="Natvig D.O."/>
            <person name="Lalanne C."/>
            <person name="Gautier V."/>
            <person name="Ament-Velasquez S.L."/>
            <person name="Kruys A."/>
            <person name="Hutchinson M.I."/>
            <person name="Powell A.J."/>
            <person name="Barry K."/>
            <person name="Miller A.N."/>
            <person name="Grigoriev I.V."/>
            <person name="Debuchy R."/>
            <person name="Gladieux P."/>
            <person name="Hiltunen Thoren M."/>
            <person name="Johannesson H."/>
        </authorList>
    </citation>
    <scope>NUCLEOTIDE SEQUENCE</scope>
    <source>
        <strain evidence="4">CBS 955.72</strain>
    </source>
</reference>
<organism evidence="4 5">
    <name type="scientific">Lasiosphaeria hispida</name>
    <dbReference type="NCBI Taxonomy" id="260671"/>
    <lineage>
        <taxon>Eukaryota</taxon>
        <taxon>Fungi</taxon>
        <taxon>Dikarya</taxon>
        <taxon>Ascomycota</taxon>
        <taxon>Pezizomycotina</taxon>
        <taxon>Sordariomycetes</taxon>
        <taxon>Sordariomycetidae</taxon>
        <taxon>Sordariales</taxon>
        <taxon>Lasiosphaeriaceae</taxon>
        <taxon>Lasiosphaeria</taxon>
    </lineage>
</organism>
<dbReference type="InterPro" id="IPR036291">
    <property type="entry name" value="NAD(P)-bd_dom_sf"/>
</dbReference>
<evidence type="ECO:0000313" key="4">
    <source>
        <dbReference type="EMBL" id="KAK3350306.1"/>
    </source>
</evidence>
<reference evidence="4" key="2">
    <citation type="submission" date="2023-06" db="EMBL/GenBank/DDBJ databases">
        <authorList>
            <consortium name="Lawrence Berkeley National Laboratory"/>
            <person name="Haridas S."/>
            <person name="Hensen N."/>
            <person name="Bonometti L."/>
            <person name="Westerberg I."/>
            <person name="Brannstrom I.O."/>
            <person name="Guillou S."/>
            <person name="Cros-Aarteil S."/>
            <person name="Calhoun S."/>
            <person name="Kuo A."/>
            <person name="Mondo S."/>
            <person name="Pangilinan J."/>
            <person name="Riley R."/>
            <person name="Labutti K."/>
            <person name="Andreopoulos B."/>
            <person name="Lipzen A."/>
            <person name="Chen C."/>
            <person name="Yanf M."/>
            <person name="Daum C."/>
            <person name="Ng V."/>
            <person name="Clum A."/>
            <person name="Steindorff A."/>
            <person name="Ohm R."/>
            <person name="Martin F."/>
            <person name="Silar P."/>
            <person name="Natvig D."/>
            <person name="Lalanne C."/>
            <person name="Gautier V."/>
            <person name="Ament-Velasquez S.L."/>
            <person name="Kruys A."/>
            <person name="Hutchinson M.I."/>
            <person name="Powell A.J."/>
            <person name="Barry K."/>
            <person name="Miller A.N."/>
            <person name="Grigoriev I.V."/>
            <person name="Debuchy R."/>
            <person name="Gladieux P."/>
            <person name="Thoren M.H."/>
            <person name="Johannesson H."/>
        </authorList>
    </citation>
    <scope>NUCLEOTIDE SEQUENCE</scope>
    <source>
        <strain evidence="4">CBS 955.72</strain>
    </source>
</reference>
<evidence type="ECO:0008006" key="6">
    <source>
        <dbReference type="Google" id="ProtNLM"/>
    </source>
</evidence>
<dbReference type="PANTHER" id="PTHR10366">
    <property type="entry name" value="NAD DEPENDENT EPIMERASE/DEHYDRATASE"/>
    <property type="match status" value="1"/>
</dbReference>
<comment type="caution">
    <text evidence="4">The sequence shown here is derived from an EMBL/GenBank/DDBJ whole genome shotgun (WGS) entry which is preliminary data.</text>
</comment>
<proteinExistence type="inferred from homology"/>
<keyword evidence="3" id="KW-0732">Signal</keyword>
<dbReference type="GO" id="GO:0016616">
    <property type="term" value="F:oxidoreductase activity, acting on the CH-OH group of donors, NAD or NADP as acceptor"/>
    <property type="evidence" value="ECO:0007669"/>
    <property type="project" value="TreeGrafter"/>
</dbReference>
<dbReference type="AlphaFoldDB" id="A0AAJ0MD63"/>
<dbReference type="PANTHER" id="PTHR10366:SF564">
    <property type="entry name" value="STEROL-4-ALPHA-CARBOXYLATE 3-DEHYDROGENASE, DECARBOXYLATING"/>
    <property type="match status" value="1"/>
</dbReference>